<evidence type="ECO:0000256" key="1">
    <source>
        <dbReference type="SAM" id="MobiDB-lite"/>
    </source>
</evidence>
<evidence type="ECO:0000313" key="3">
    <source>
        <dbReference type="Proteomes" id="UP000215127"/>
    </source>
</evidence>
<dbReference type="EMBL" id="LT853692">
    <property type="protein sequence ID" value="SMQ46464.1"/>
    <property type="molecule type" value="Genomic_DNA"/>
</dbReference>
<protein>
    <submittedName>
        <fullName evidence="2">Uncharacterized protein</fullName>
    </submittedName>
</protein>
<keyword evidence="3" id="KW-1185">Reference proteome</keyword>
<accession>A0A1X7RGB3</accession>
<feature type="region of interest" description="Disordered" evidence="1">
    <location>
        <begin position="30"/>
        <end position="124"/>
    </location>
</feature>
<evidence type="ECO:0000313" key="2">
    <source>
        <dbReference type="EMBL" id="SMQ46464.1"/>
    </source>
</evidence>
<proteinExistence type="predicted"/>
<sequence>MAPAKLIITSVNCDDAVKPPASERAARIMADNEINMAEDSSDSGTTPKDLASPAISPPDSQPRNASGSSIANSNGKRPIQTIMNGMDDQEELAAMVNSKARQEFPPKTHKETGYSWSRAEDEPGYTWTNKKAHDEYNRAWDNMVHKDNAIRNKYGDPFELVENERATAASLQQQ</sequence>
<dbReference type="Proteomes" id="UP000215127">
    <property type="component" value="Chromosome 1"/>
</dbReference>
<name>A0A1X7RGB3_ZYMT9</name>
<organism evidence="2 3">
    <name type="scientific">Zymoseptoria tritici (strain ST99CH_3D7)</name>
    <dbReference type="NCBI Taxonomy" id="1276538"/>
    <lineage>
        <taxon>Eukaryota</taxon>
        <taxon>Fungi</taxon>
        <taxon>Dikarya</taxon>
        <taxon>Ascomycota</taxon>
        <taxon>Pezizomycotina</taxon>
        <taxon>Dothideomycetes</taxon>
        <taxon>Dothideomycetidae</taxon>
        <taxon>Mycosphaerellales</taxon>
        <taxon>Mycosphaerellaceae</taxon>
        <taxon>Zymoseptoria</taxon>
    </lineage>
</organism>
<gene>
    <name evidence="2" type="ORF">ZT3D7_G1610</name>
</gene>
<feature type="compositionally biased region" description="Basic and acidic residues" evidence="1">
    <location>
        <begin position="100"/>
        <end position="112"/>
    </location>
</feature>
<feature type="compositionally biased region" description="Low complexity" evidence="1">
    <location>
        <begin position="64"/>
        <end position="75"/>
    </location>
</feature>
<dbReference type="AlphaFoldDB" id="A0A1X7RGB3"/>
<reference evidence="2 3" key="1">
    <citation type="submission" date="2016-06" db="EMBL/GenBank/DDBJ databases">
        <authorList>
            <person name="Kjaerup R.B."/>
            <person name="Dalgaard T.S."/>
            <person name="Juul-Madsen H.R."/>
        </authorList>
    </citation>
    <scope>NUCLEOTIDE SEQUENCE [LARGE SCALE GENOMIC DNA]</scope>
</reference>